<keyword evidence="1" id="KW-0175">Coiled coil</keyword>
<keyword evidence="3" id="KW-1185">Reference proteome</keyword>
<proteinExistence type="predicted"/>
<accession>A0A1R2CY84</accession>
<dbReference type="AlphaFoldDB" id="A0A1R2CY84"/>
<gene>
    <name evidence="2" type="ORF">SteCoe_2880</name>
</gene>
<dbReference type="Proteomes" id="UP000187209">
    <property type="component" value="Unassembled WGS sequence"/>
</dbReference>
<organism evidence="2 3">
    <name type="scientific">Stentor coeruleus</name>
    <dbReference type="NCBI Taxonomy" id="5963"/>
    <lineage>
        <taxon>Eukaryota</taxon>
        <taxon>Sar</taxon>
        <taxon>Alveolata</taxon>
        <taxon>Ciliophora</taxon>
        <taxon>Postciliodesmatophora</taxon>
        <taxon>Heterotrichea</taxon>
        <taxon>Heterotrichida</taxon>
        <taxon>Stentoridae</taxon>
        <taxon>Stentor</taxon>
    </lineage>
</organism>
<evidence type="ECO:0000313" key="2">
    <source>
        <dbReference type="EMBL" id="OMJ93974.1"/>
    </source>
</evidence>
<sequence>MSAISEEFLITQEHESSKSSNSEDSLTAKLDIMLHSSDNIIVENADFFKGSSNENTDMDEVNELPSSNDNLVPKLEIDENNRIKYKSGESYTSLGTVVRHEAPKIPQRKIKVIKPSRPQSAKPRRNSIKPFENCSEKDFSTCLNHIAKKYPDYNKLIKLEKNDLENFFYAKVKEFKNLLEDNLGNTVNPIKEKLKLKNRTKERKREEIRNKIREDELERIRVSNVKYKENCQSVLKNLVEVTLKKYQTIKMIEDVRMNKEVEKKRNQQKQTVMENIRNLYDDKIQMLKEKINERKMYKILHNYEHKMIFSEAGKSRKKEQKIAHEKNKNMLKKQVEDIKLESKAEEESIYKRIIKLYKNSVKSMQIV</sequence>
<evidence type="ECO:0000313" key="3">
    <source>
        <dbReference type="Proteomes" id="UP000187209"/>
    </source>
</evidence>
<feature type="coiled-coil region" evidence="1">
    <location>
        <begin position="321"/>
        <end position="348"/>
    </location>
</feature>
<reference evidence="2 3" key="1">
    <citation type="submission" date="2016-11" db="EMBL/GenBank/DDBJ databases">
        <title>The macronuclear genome of Stentor coeruleus: a giant cell with tiny introns.</title>
        <authorList>
            <person name="Slabodnick M."/>
            <person name="Ruby J.G."/>
            <person name="Reiff S.B."/>
            <person name="Swart E.C."/>
            <person name="Gosai S."/>
            <person name="Prabakaran S."/>
            <person name="Witkowska E."/>
            <person name="Larue G.E."/>
            <person name="Fisher S."/>
            <person name="Freeman R.M."/>
            <person name="Gunawardena J."/>
            <person name="Chu W."/>
            <person name="Stover N.A."/>
            <person name="Gregory B.D."/>
            <person name="Nowacki M."/>
            <person name="Derisi J."/>
            <person name="Roy S.W."/>
            <person name="Marshall W.F."/>
            <person name="Sood P."/>
        </authorList>
    </citation>
    <scope>NUCLEOTIDE SEQUENCE [LARGE SCALE GENOMIC DNA]</scope>
    <source>
        <strain evidence="2">WM001</strain>
    </source>
</reference>
<dbReference type="EMBL" id="MPUH01000033">
    <property type="protein sequence ID" value="OMJ93974.1"/>
    <property type="molecule type" value="Genomic_DNA"/>
</dbReference>
<feature type="coiled-coil region" evidence="1">
    <location>
        <begin position="191"/>
        <end position="218"/>
    </location>
</feature>
<dbReference type="OrthoDB" id="324736at2759"/>
<comment type="caution">
    <text evidence="2">The sequence shown here is derived from an EMBL/GenBank/DDBJ whole genome shotgun (WGS) entry which is preliminary data.</text>
</comment>
<name>A0A1R2CY84_9CILI</name>
<evidence type="ECO:0000256" key="1">
    <source>
        <dbReference type="SAM" id="Coils"/>
    </source>
</evidence>
<protein>
    <submittedName>
        <fullName evidence="2">Uncharacterized protein</fullName>
    </submittedName>
</protein>